<evidence type="ECO:0000313" key="2">
    <source>
        <dbReference type="EMBL" id="PUZ44594.1"/>
    </source>
</evidence>
<sequence>MWNPIKKTLKKISSTSSSRRSWSSVSSRDDMLVDSSRPTSVSKEDTTPAVPRSRVRNHIRVLEMIEQIVARNNFEREALELLQKQSFSQIKIFEPLFLIKMGLRQDMNCAFAYVGLEDFTDITENWGMPTSMHYDISGVFTHLSLDSDQHHYYHHQQHYDPNQQN</sequence>
<dbReference type="EMBL" id="CM009756">
    <property type="protein sequence ID" value="PUZ44594.1"/>
    <property type="molecule type" value="Genomic_DNA"/>
</dbReference>
<protein>
    <submittedName>
        <fullName evidence="2">Uncharacterized protein</fullName>
    </submittedName>
</protein>
<evidence type="ECO:0000256" key="1">
    <source>
        <dbReference type="SAM" id="MobiDB-lite"/>
    </source>
</evidence>
<proteinExistence type="predicted"/>
<dbReference type="AlphaFoldDB" id="A0A2T7CMP3"/>
<reference evidence="2 3" key="1">
    <citation type="submission" date="2018-04" db="EMBL/GenBank/DDBJ databases">
        <title>WGS assembly of Panicum hallii var. hallii HAL2.</title>
        <authorList>
            <person name="Lovell J."/>
            <person name="Jenkins J."/>
            <person name="Lowry D."/>
            <person name="Mamidi S."/>
            <person name="Sreedasyam A."/>
            <person name="Weng X."/>
            <person name="Barry K."/>
            <person name="Bonette J."/>
            <person name="Campitelli B."/>
            <person name="Daum C."/>
            <person name="Gordon S."/>
            <person name="Gould B."/>
            <person name="Lipzen A."/>
            <person name="MacQueen A."/>
            <person name="Palacio-Mejia J."/>
            <person name="Plott C."/>
            <person name="Shakirov E."/>
            <person name="Shu S."/>
            <person name="Yoshinaga Y."/>
            <person name="Zane M."/>
            <person name="Rokhsar D."/>
            <person name="Grimwood J."/>
            <person name="Schmutz J."/>
            <person name="Juenger T."/>
        </authorList>
    </citation>
    <scope>NUCLEOTIDE SEQUENCE [LARGE SCALE GENOMIC DNA]</scope>
    <source>
        <strain evidence="3">cv. HAL2</strain>
    </source>
</reference>
<dbReference type="Gramene" id="PUZ44594">
    <property type="protein sequence ID" value="PUZ44594"/>
    <property type="gene ID" value="GQ55_8G118100"/>
</dbReference>
<gene>
    <name evidence="2" type="ORF">GQ55_8G118100</name>
</gene>
<name>A0A2T7CMP3_9POAL</name>
<dbReference type="OrthoDB" id="10501221at2759"/>
<accession>A0A2T7CMP3</accession>
<evidence type="ECO:0000313" key="3">
    <source>
        <dbReference type="Proteomes" id="UP000244336"/>
    </source>
</evidence>
<feature type="region of interest" description="Disordered" evidence="1">
    <location>
        <begin position="1"/>
        <end position="50"/>
    </location>
</feature>
<dbReference type="Proteomes" id="UP000244336">
    <property type="component" value="Chromosome 8"/>
</dbReference>
<feature type="compositionally biased region" description="Low complexity" evidence="1">
    <location>
        <begin position="13"/>
        <end position="26"/>
    </location>
</feature>
<keyword evidence="3" id="KW-1185">Reference proteome</keyword>
<organism evidence="2 3">
    <name type="scientific">Panicum hallii var. hallii</name>
    <dbReference type="NCBI Taxonomy" id="1504633"/>
    <lineage>
        <taxon>Eukaryota</taxon>
        <taxon>Viridiplantae</taxon>
        <taxon>Streptophyta</taxon>
        <taxon>Embryophyta</taxon>
        <taxon>Tracheophyta</taxon>
        <taxon>Spermatophyta</taxon>
        <taxon>Magnoliopsida</taxon>
        <taxon>Liliopsida</taxon>
        <taxon>Poales</taxon>
        <taxon>Poaceae</taxon>
        <taxon>PACMAD clade</taxon>
        <taxon>Panicoideae</taxon>
        <taxon>Panicodae</taxon>
        <taxon>Paniceae</taxon>
        <taxon>Panicinae</taxon>
        <taxon>Panicum</taxon>
        <taxon>Panicum sect. Panicum</taxon>
    </lineage>
</organism>